<organism evidence="1 2">
    <name type="scientific">Thalassovita mediterranea</name>
    <dbReference type="NCBI Taxonomy" id="340021"/>
    <lineage>
        <taxon>Bacteria</taxon>
        <taxon>Pseudomonadati</taxon>
        <taxon>Pseudomonadota</taxon>
        <taxon>Alphaproteobacteria</taxon>
        <taxon>Rhodobacterales</taxon>
        <taxon>Roseobacteraceae</taxon>
        <taxon>Thalassovita</taxon>
    </lineage>
</organism>
<accession>A0A0P1H1H9</accession>
<proteinExistence type="predicted"/>
<gene>
    <name evidence="1" type="ORF">TM5383_01228</name>
</gene>
<evidence type="ECO:0008006" key="3">
    <source>
        <dbReference type="Google" id="ProtNLM"/>
    </source>
</evidence>
<dbReference type="CDD" id="cd11538">
    <property type="entry name" value="NTP-PPase_u1"/>
    <property type="match status" value="1"/>
</dbReference>
<evidence type="ECO:0000313" key="1">
    <source>
        <dbReference type="EMBL" id="CUH84023.1"/>
    </source>
</evidence>
<protein>
    <recommendedName>
        <fullName evidence="3">MazG nucleotide pyrophosphohydrolase domain protein</fullName>
    </recommendedName>
</protein>
<dbReference type="SUPFAM" id="SSF101386">
    <property type="entry name" value="all-alpha NTP pyrophosphatases"/>
    <property type="match status" value="1"/>
</dbReference>
<keyword evidence="2" id="KW-1185">Reference proteome</keyword>
<name>A0A0P1H1H9_9RHOB</name>
<dbReference type="STRING" id="340021.TM5383_01228"/>
<dbReference type="OrthoDB" id="9791898at2"/>
<sequence>MANNDPETPRDLAALQDIAARIGQIYGDNFDVTRDGSFYLGKMMEELGEVSSAYLKLSGRSRGSDGDPDTLRRELEDEMADLFGFVLLFADWQGVDLAHVFARKWGKYLKDPE</sequence>
<evidence type="ECO:0000313" key="2">
    <source>
        <dbReference type="Proteomes" id="UP000051681"/>
    </source>
</evidence>
<dbReference type="Gene3D" id="1.10.287.1080">
    <property type="entry name" value="MazG-like"/>
    <property type="match status" value="1"/>
</dbReference>
<dbReference type="RefSeq" id="WP_058318119.1">
    <property type="nucleotide sequence ID" value="NZ_CYSF01000006.1"/>
</dbReference>
<dbReference type="AlphaFoldDB" id="A0A0P1H1H9"/>
<dbReference type="EMBL" id="CYSF01000006">
    <property type="protein sequence ID" value="CUH84023.1"/>
    <property type="molecule type" value="Genomic_DNA"/>
</dbReference>
<reference evidence="1 2" key="1">
    <citation type="submission" date="2015-09" db="EMBL/GenBank/DDBJ databases">
        <authorList>
            <consortium name="Swine Surveillance"/>
        </authorList>
    </citation>
    <scope>NUCLEOTIDE SEQUENCE [LARGE SCALE GENOMIC DNA]</scope>
    <source>
        <strain evidence="1 2">CECT 8383</strain>
    </source>
</reference>
<dbReference type="Proteomes" id="UP000051681">
    <property type="component" value="Unassembled WGS sequence"/>
</dbReference>